<keyword evidence="1" id="KW-1133">Transmembrane helix</keyword>
<evidence type="ECO:0000313" key="2">
    <source>
        <dbReference type="EMBL" id="WEW59186.1"/>
    </source>
</evidence>
<dbReference type="EMBL" id="CP120629">
    <property type="protein sequence ID" value="WEW59186.1"/>
    <property type="molecule type" value="Genomic_DNA"/>
</dbReference>
<dbReference type="Proteomes" id="UP001219355">
    <property type="component" value="Chromosome 3"/>
</dbReference>
<keyword evidence="1" id="KW-0812">Transmembrane</keyword>
<proteinExistence type="predicted"/>
<protein>
    <submittedName>
        <fullName evidence="2">Uncharacterized protein</fullName>
    </submittedName>
</protein>
<dbReference type="AlphaFoldDB" id="A0AAF0IJZ4"/>
<reference evidence="2" key="1">
    <citation type="submission" date="2023-03" db="EMBL/GenBank/DDBJ databases">
        <title>Emydomyces testavorans Genome Sequence.</title>
        <authorList>
            <person name="Hoyer L."/>
        </authorList>
    </citation>
    <scope>NUCLEOTIDE SEQUENCE</scope>
    <source>
        <strain evidence="2">16-2883</strain>
    </source>
</reference>
<evidence type="ECO:0000256" key="1">
    <source>
        <dbReference type="SAM" id="Phobius"/>
    </source>
</evidence>
<sequence length="180" mass="21520">MDDFYTTALVFLFVFGLPIFMIKIFFGIEKTFDRLNLYGIASAIRTVKSAFVSRARLDAQTQWIEKMDDKAWEAQNLVQRRERVKEDILEYVATASFEDVKLKNWQKELKDLKRYRWSLNQQRYALHLSKPQGPRMRQYDMEIRRDEIYWAREPVRMMSAPRGVESCKAFDEQSSLPKDK</sequence>
<name>A0AAF0IJZ4_9EURO</name>
<keyword evidence="1" id="KW-0472">Membrane</keyword>
<keyword evidence="3" id="KW-1185">Reference proteome</keyword>
<gene>
    <name evidence="2" type="ORF">PRK78_004655</name>
</gene>
<organism evidence="2 3">
    <name type="scientific">Emydomyces testavorans</name>
    <dbReference type="NCBI Taxonomy" id="2070801"/>
    <lineage>
        <taxon>Eukaryota</taxon>
        <taxon>Fungi</taxon>
        <taxon>Dikarya</taxon>
        <taxon>Ascomycota</taxon>
        <taxon>Pezizomycotina</taxon>
        <taxon>Eurotiomycetes</taxon>
        <taxon>Eurotiomycetidae</taxon>
        <taxon>Onygenales</taxon>
        <taxon>Nannizziopsiaceae</taxon>
        <taxon>Emydomyces</taxon>
    </lineage>
</organism>
<accession>A0AAF0IJZ4</accession>
<evidence type="ECO:0000313" key="3">
    <source>
        <dbReference type="Proteomes" id="UP001219355"/>
    </source>
</evidence>
<feature type="transmembrane region" description="Helical" evidence="1">
    <location>
        <begin position="6"/>
        <end position="26"/>
    </location>
</feature>